<keyword evidence="2" id="KW-1185">Reference proteome</keyword>
<name>F7XX12_MIDMI</name>
<evidence type="ECO:0000313" key="2">
    <source>
        <dbReference type="Proteomes" id="UP000006639"/>
    </source>
</evidence>
<dbReference type="Proteomes" id="UP000006639">
    <property type="component" value="Chromosome"/>
</dbReference>
<dbReference type="RefSeq" id="WP_013951409.1">
    <property type="nucleotide sequence ID" value="NC_015722.1"/>
</dbReference>
<accession>F7XX12</accession>
<dbReference type="EMBL" id="CP002130">
    <property type="protein sequence ID" value="AEI89211.1"/>
    <property type="molecule type" value="Genomic_DNA"/>
</dbReference>
<dbReference type="AlphaFoldDB" id="F7XX12"/>
<gene>
    <name evidence="1" type="ordered locus">midi_00928</name>
</gene>
<protein>
    <submittedName>
        <fullName evidence="1">Uncharacterized protein</fullName>
    </submittedName>
</protein>
<evidence type="ECO:0000313" key="1">
    <source>
        <dbReference type="EMBL" id="AEI89211.1"/>
    </source>
</evidence>
<dbReference type="HOGENOM" id="CLU_2807694_0_0_5"/>
<proteinExistence type="predicted"/>
<reference evidence="1 2" key="1">
    <citation type="journal article" date="2011" name="Mol. Biol. Evol.">
        <title>Phylogenomic evidence for the presence of a flagellum and cbb3 oxidase in the free-living mitochondrial ancestor.</title>
        <authorList>
            <person name="Sassera D."/>
            <person name="Lo N."/>
            <person name="Epis S."/>
            <person name="D'Auria G."/>
            <person name="Montagna M."/>
            <person name="Comandatore F."/>
            <person name="Horner D."/>
            <person name="Pereto J."/>
            <person name="Luciano A.M."/>
            <person name="Franciosi F."/>
            <person name="Ferri E."/>
            <person name="Crotti E."/>
            <person name="Bazzocchi C."/>
            <person name="Daffonchio D."/>
            <person name="Sacchi L."/>
            <person name="Moya A."/>
            <person name="Latorre A."/>
            <person name="Bandi C."/>
        </authorList>
    </citation>
    <scope>NUCLEOTIDE SEQUENCE [LARGE SCALE GENOMIC DNA]</scope>
    <source>
        <strain evidence="1 2">IricVA</strain>
    </source>
</reference>
<sequence>MVNSNMQQINQDNLLEIINFISKAQSITEQKYIAICELIEDELTLKVEKIIYNNNLRINCKNSKKDY</sequence>
<dbReference type="KEGG" id="mmn:midi_00928"/>
<organism evidence="1 2">
    <name type="scientific">Midichloria mitochondrii (strain IricVA)</name>
    <dbReference type="NCBI Taxonomy" id="696127"/>
    <lineage>
        <taxon>Bacteria</taxon>
        <taxon>Pseudomonadati</taxon>
        <taxon>Pseudomonadota</taxon>
        <taxon>Alphaproteobacteria</taxon>
        <taxon>Rickettsiales</taxon>
        <taxon>Candidatus Midichloriaceae</taxon>
        <taxon>Candidatus Midichloria</taxon>
    </lineage>
</organism>